<proteinExistence type="predicted"/>
<dbReference type="AlphaFoldDB" id="A0A392T5T5"/>
<dbReference type="Gene3D" id="1.25.40.10">
    <property type="entry name" value="Tetratricopeptide repeat domain"/>
    <property type="match status" value="1"/>
</dbReference>
<dbReference type="InterPro" id="IPR011990">
    <property type="entry name" value="TPR-like_helical_dom_sf"/>
</dbReference>
<evidence type="ECO:0000256" key="2">
    <source>
        <dbReference type="PROSITE-ProRule" id="PRU00708"/>
    </source>
</evidence>
<evidence type="ECO:0000313" key="4">
    <source>
        <dbReference type="Proteomes" id="UP000265520"/>
    </source>
</evidence>
<sequence>MISGLAQNGLGYEANTVFRQMQDAGIRPNSLSITSALSACTDMALLNYGKAIHG</sequence>
<dbReference type="PANTHER" id="PTHR47926">
    <property type="entry name" value="PENTATRICOPEPTIDE REPEAT-CONTAINING PROTEIN"/>
    <property type="match status" value="1"/>
</dbReference>
<keyword evidence="1" id="KW-0677">Repeat</keyword>
<dbReference type="InterPro" id="IPR002885">
    <property type="entry name" value="PPR_rpt"/>
</dbReference>
<feature type="non-terminal residue" evidence="3">
    <location>
        <position position="54"/>
    </location>
</feature>
<name>A0A392T5T5_9FABA</name>
<organism evidence="3 4">
    <name type="scientific">Trifolium medium</name>
    <dbReference type="NCBI Taxonomy" id="97028"/>
    <lineage>
        <taxon>Eukaryota</taxon>
        <taxon>Viridiplantae</taxon>
        <taxon>Streptophyta</taxon>
        <taxon>Embryophyta</taxon>
        <taxon>Tracheophyta</taxon>
        <taxon>Spermatophyta</taxon>
        <taxon>Magnoliopsida</taxon>
        <taxon>eudicotyledons</taxon>
        <taxon>Gunneridae</taxon>
        <taxon>Pentapetalae</taxon>
        <taxon>rosids</taxon>
        <taxon>fabids</taxon>
        <taxon>Fabales</taxon>
        <taxon>Fabaceae</taxon>
        <taxon>Papilionoideae</taxon>
        <taxon>50 kb inversion clade</taxon>
        <taxon>NPAAA clade</taxon>
        <taxon>Hologalegina</taxon>
        <taxon>IRL clade</taxon>
        <taxon>Trifolieae</taxon>
        <taxon>Trifolium</taxon>
    </lineage>
</organism>
<accession>A0A392T5T5</accession>
<dbReference type="EMBL" id="LXQA010512705">
    <property type="protein sequence ID" value="MCI56461.1"/>
    <property type="molecule type" value="Genomic_DNA"/>
</dbReference>
<dbReference type="GO" id="GO:0009451">
    <property type="term" value="P:RNA modification"/>
    <property type="evidence" value="ECO:0007669"/>
    <property type="project" value="InterPro"/>
</dbReference>
<comment type="caution">
    <text evidence="3">The sequence shown here is derived from an EMBL/GenBank/DDBJ whole genome shotgun (WGS) entry which is preliminary data.</text>
</comment>
<reference evidence="3 4" key="1">
    <citation type="journal article" date="2018" name="Front. Plant Sci.">
        <title>Red Clover (Trifolium pratense) and Zigzag Clover (T. medium) - A Picture of Genomic Similarities and Differences.</title>
        <authorList>
            <person name="Dluhosova J."/>
            <person name="Istvanek J."/>
            <person name="Nedelnik J."/>
            <person name="Repkova J."/>
        </authorList>
    </citation>
    <scope>NUCLEOTIDE SEQUENCE [LARGE SCALE GENOMIC DNA]</scope>
    <source>
        <strain evidence="4">cv. 10/8</strain>
        <tissue evidence="3">Leaf</tissue>
    </source>
</reference>
<dbReference type="NCBIfam" id="TIGR00756">
    <property type="entry name" value="PPR"/>
    <property type="match status" value="1"/>
</dbReference>
<keyword evidence="4" id="KW-1185">Reference proteome</keyword>
<dbReference type="Proteomes" id="UP000265520">
    <property type="component" value="Unassembled WGS sequence"/>
</dbReference>
<feature type="repeat" description="PPR" evidence="2">
    <location>
        <begin position="1"/>
        <end position="28"/>
    </location>
</feature>
<protein>
    <submittedName>
        <fullName evidence="3">Pentatricopeptide repeat-containing protein chloroplastic-like</fullName>
    </submittedName>
</protein>
<dbReference type="InterPro" id="IPR046960">
    <property type="entry name" value="PPR_At4g14850-like_plant"/>
</dbReference>
<evidence type="ECO:0000313" key="3">
    <source>
        <dbReference type="EMBL" id="MCI56461.1"/>
    </source>
</evidence>
<evidence type="ECO:0000256" key="1">
    <source>
        <dbReference type="ARBA" id="ARBA00022737"/>
    </source>
</evidence>
<dbReference type="PROSITE" id="PS51375">
    <property type="entry name" value="PPR"/>
    <property type="match status" value="1"/>
</dbReference>
<dbReference type="GO" id="GO:0003723">
    <property type="term" value="F:RNA binding"/>
    <property type="evidence" value="ECO:0007669"/>
    <property type="project" value="InterPro"/>
</dbReference>